<reference evidence="2" key="2">
    <citation type="submission" date="2016-05" db="EMBL/GenBank/DDBJ databases">
        <title>Comparative analysis highlights variable genome content of wheat rusts and divergence of the mating loci.</title>
        <authorList>
            <person name="Cuomo C.A."/>
            <person name="Bakkeren G."/>
            <person name="Szabo L."/>
            <person name="Khalil H."/>
            <person name="Joly D."/>
            <person name="Goldberg J."/>
            <person name="Young S."/>
            <person name="Zeng Q."/>
            <person name="Fellers J."/>
        </authorList>
    </citation>
    <scope>NUCLEOTIDE SEQUENCE [LARGE SCALE GENOMIC DNA]</scope>
    <source>
        <strain evidence="2">1-1 BBBD Race 1</strain>
    </source>
</reference>
<protein>
    <submittedName>
        <fullName evidence="2 3">Uncharacterized protein</fullName>
    </submittedName>
</protein>
<organism evidence="2">
    <name type="scientific">Puccinia triticina (isolate 1-1 / race 1 (BBBD))</name>
    <name type="common">Brown leaf rust fungus</name>
    <dbReference type="NCBI Taxonomy" id="630390"/>
    <lineage>
        <taxon>Eukaryota</taxon>
        <taxon>Fungi</taxon>
        <taxon>Dikarya</taxon>
        <taxon>Basidiomycota</taxon>
        <taxon>Pucciniomycotina</taxon>
        <taxon>Pucciniomycetes</taxon>
        <taxon>Pucciniales</taxon>
        <taxon>Pucciniaceae</taxon>
        <taxon>Puccinia</taxon>
    </lineage>
</organism>
<dbReference type="PANTHER" id="PTHR47150">
    <property type="entry name" value="OS12G0169200 PROTEIN"/>
    <property type="match status" value="1"/>
</dbReference>
<dbReference type="Proteomes" id="UP000005240">
    <property type="component" value="Unassembled WGS sequence"/>
</dbReference>
<proteinExistence type="predicted"/>
<feature type="region of interest" description="Disordered" evidence="1">
    <location>
        <begin position="1"/>
        <end position="60"/>
    </location>
</feature>
<dbReference type="EMBL" id="ADAS02000005">
    <property type="protein sequence ID" value="OAV98916.1"/>
    <property type="molecule type" value="Genomic_DNA"/>
</dbReference>
<feature type="compositionally biased region" description="Acidic residues" evidence="1">
    <location>
        <begin position="18"/>
        <end position="40"/>
    </location>
</feature>
<reference evidence="2" key="1">
    <citation type="submission" date="2009-11" db="EMBL/GenBank/DDBJ databases">
        <authorList>
            <consortium name="The Broad Institute Genome Sequencing Platform"/>
            <person name="Ward D."/>
            <person name="Feldgarden M."/>
            <person name="Earl A."/>
            <person name="Young S.K."/>
            <person name="Zeng Q."/>
            <person name="Koehrsen M."/>
            <person name="Alvarado L."/>
            <person name="Berlin A."/>
            <person name="Bochicchio J."/>
            <person name="Borenstein D."/>
            <person name="Chapman S.B."/>
            <person name="Chen Z."/>
            <person name="Engels R."/>
            <person name="Freedman E."/>
            <person name="Gellesch M."/>
            <person name="Goldberg J."/>
            <person name="Griggs A."/>
            <person name="Gujja S."/>
            <person name="Heilman E."/>
            <person name="Heiman D."/>
            <person name="Hepburn T."/>
            <person name="Howarth C."/>
            <person name="Jen D."/>
            <person name="Larson L."/>
            <person name="Lewis B."/>
            <person name="Mehta T."/>
            <person name="Park D."/>
            <person name="Pearson M."/>
            <person name="Roberts A."/>
            <person name="Saif S."/>
            <person name="Shea T."/>
            <person name="Shenoy N."/>
            <person name="Sisk P."/>
            <person name="Stolte C."/>
            <person name="Sykes S."/>
            <person name="Thomson T."/>
            <person name="Walk T."/>
            <person name="White J."/>
            <person name="Yandava C."/>
            <person name="Izard J."/>
            <person name="Baranova O.V."/>
            <person name="Blanton J.M."/>
            <person name="Tanner A.C."/>
            <person name="Dewhirst F.E."/>
            <person name="Haas B."/>
            <person name="Nusbaum C."/>
            <person name="Birren B."/>
        </authorList>
    </citation>
    <scope>NUCLEOTIDE SEQUENCE [LARGE SCALE GENOMIC DNA]</scope>
    <source>
        <strain evidence="2">1-1 BBBD Race 1</strain>
    </source>
</reference>
<reference evidence="3" key="4">
    <citation type="submission" date="2025-05" db="UniProtKB">
        <authorList>
            <consortium name="EnsemblFungi"/>
        </authorList>
    </citation>
    <scope>IDENTIFICATION</scope>
    <source>
        <strain evidence="3">isolate 1-1 / race 1 (BBBD)</strain>
    </source>
</reference>
<name>A0A180H1M0_PUCT1</name>
<sequence>MNHERKRHRLLDDLFGSETEDEEDEIDSLDDFDLNSEEEEIPKPKIQRRPNKDQRHAEGNEKLMKDYLLDNSTYDDRDFVRRFQLRKELFLKIVRDVGSACPYFVQKPDCTGKLAKNTFEGPIAKT</sequence>
<evidence type="ECO:0000313" key="3">
    <source>
        <dbReference type="EnsemblFungi" id="PTTG_05802-t43_1-p1"/>
    </source>
</evidence>
<dbReference type="AlphaFoldDB" id="A0A180H1M0"/>
<reference evidence="3 4" key="3">
    <citation type="journal article" date="2017" name="G3 (Bethesda)">
        <title>Comparative analysis highlights variable genome content of wheat rusts and divergence of the mating loci.</title>
        <authorList>
            <person name="Cuomo C.A."/>
            <person name="Bakkeren G."/>
            <person name="Khalil H.B."/>
            <person name="Panwar V."/>
            <person name="Joly D."/>
            <person name="Linning R."/>
            <person name="Sakthikumar S."/>
            <person name="Song X."/>
            <person name="Adiconis X."/>
            <person name="Fan L."/>
            <person name="Goldberg J.M."/>
            <person name="Levin J.Z."/>
            <person name="Young S."/>
            <person name="Zeng Q."/>
            <person name="Anikster Y."/>
            <person name="Bruce M."/>
            <person name="Wang M."/>
            <person name="Yin C."/>
            <person name="McCallum B."/>
            <person name="Szabo L.J."/>
            <person name="Hulbert S."/>
            <person name="Chen X."/>
            <person name="Fellers J.P."/>
        </authorList>
    </citation>
    <scope>NUCLEOTIDE SEQUENCE</scope>
    <source>
        <strain evidence="4">Isolate 1-1 / race 1 (BBBD)</strain>
        <strain evidence="3">isolate 1-1 / race 1 (BBBD)</strain>
    </source>
</reference>
<dbReference type="EnsemblFungi" id="PTTG_05802-t43_1">
    <property type="protein sequence ID" value="PTTG_05802-t43_1-p1"/>
    <property type="gene ID" value="PTTG_05802"/>
</dbReference>
<keyword evidence="4" id="KW-1185">Reference proteome</keyword>
<dbReference type="VEuPathDB" id="FungiDB:PTTG_05802"/>
<evidence type="ECO:0000256" key="1">
    <source>
        <dbReference type="SAM" id="MobiDB-lite"/>
    </source>
</evidence>
<dbReference type="PANTHER" id="PTHR47150:SF5">
    <property type="entry name" value="OS07G0546750 PROTEIN"/>
    <property type="match status" value="1"/>
</dbReference>
<feature type="compositionally biased region" description="Basic and acidic residues" evidence="1">
    <location>
        <begin position="50"/>
        <end position="60"/>
    </location>
</feature>
<gene>
    <name evidence="2" type="ORF">PTTG_05802</name>
</gene>
<accession>A0A180H1M0</accession>
<dbReference type="OrthoDB" id="124998at2759"/>
<evidence type="ECO:0000313" key="4">
    <source>
        <dbReference type="Proteomes" id="UP000005240"/>
    </source>
</evidence>
<evidence type="ECO:0000313" key="2">
    <source>
        <dbReference type="EMBL" id="OAV98916.1"/>
    </source>
</evidence>